<accession>A0A5C0UHM6</accession>
<reference evidence="5 6" key="1">
    <citation type="submission" date="2019-08" db="EMBL/GenBank/DDBJ databases">
        <title>Highly reduced genomes of protist endosymbionts show evolutionary convergence.</title>
        <authorList>
            <person name="George E."/>
            <person name="Husnik F."/>
            <person name="Tashyreva D."/>
            <person name="Prokopchuk G."/>
            <person name="Horak A."/>
            <person name="Kwong W.K."/>
            <person name="Lukes J."/>
            <person name="Keeling P.J."/>
        </authorList>
    </citation>
    <scope>NUCLEOTIDE SEQUENCE [LARGE SCALE GENOMIC DNA]</scope>
    <source>
        <strain evidence="5">1604HC</strain>
    </source>
</reference>
<keyword evidence="3" id="KW-0949">S-adenosyl-L-methionine</keyword>
<keyword evidence="4" id="KW-0694">RNA-binding</keyword>
<dbReference type="GO" id="GO:0032259">
    <property type="term" value="P:methylation"/>
    <property type="evidence" value="ECO:0007669"/>
    <property type="project" value="UniProtKB-KW"/>
</dbReference>
<dbReference type="InterPro" id="IPR029063">
    <property type="entry name" value="SAM-dependent_MTases_sf"/>
</dbReference>
<dbReference type="Gene3D" id="3.40.50.150">
    <property type="entry name" value="Vaccinia Virus protein VP39"/>
    <property type="match status" value="1"/>
</dbReference>
<evidence type="ECO:0000256" key="4">
    <source>
        <dbReference type="ARBA" id="ARBA00022884"/>
    </source>
</evidence>
<name>A0A5C0UHM6_9PROT</name>
<dbReference type="GO" id="GO:0008168">
    <property type="term" value="F:methyltransferase activity"/>
    <property type="evidence" value="ECO:0007669"/>
    <property type="project" value="UniProtKB-KW"/>
</dbReference>
<evidence type="ECO:0000256" key="2">
    <source>
        <dbReference type="ARBA" id="ARBA00022679"/>
    </source>
</evidence>
<evidence type="ECO:0000313" key="5">
    <source>
        <dbReference type="EMBL" id="QEK39063.1"/>
    </source>
</evidence>
<keyword evidence="6" id="KW-1185">Reference proteome</keyword>
<dbReference type="Pfam" id="PF00398">
    <property type="entry name" value="RrnaAD"/>
    <property type="match status" value="1"/>
</dbReference>
<dbReference type="RefSeq" id="WP_148972186.1">
    <property type="nucleotide sequence ID" value="NZ_CP043314.1"/>
</dbReference>
<sequence>MTKMMFFLNWLKNPIKTGTFREIPKKAGKHILHFSQNLSQNDIILEIGGGSGSLTKYINNKAYSSAQSICIEINDSFCKVLRKKFENVKIIQGNAADLSEIISPEEMSRVRLIISSIPFLLINKAERNKILNQCSDIMESNLCPMLHFSYTSFYSNVFKNRGVVDFLSKKIKSFPTVHVNHYSYKNCSEAFSSIVKGMDFSEENSQKKEIKEGKTK</sequence>
<dbReference type="Proteomes" id="UP000324924">
    <property type="component" value="Chromosome"/>
</dbReference>
<organism evidence="5 6">
    <name type="scientific">Candidatus Nesciobacter abundans</name>
    <dbReference type="NCBI Taxonomy" id="2601668"/>
    <lineage>
        <taxon>Bacteria</taxon>
        <taxon>Pseudomonadati</taxon>
        <taxon>Pseudomonadota</taxon>
        <taxon>Alphaproteobacteria</taxon>
        <taxon>Holosporales</taxon>
        <taxon>Holosporaceae</taxon>
        <taxon>Candidatus Nesciobacter</taxon>
    </lineage>
</organism>
<gene>
    <name evidence="5" type="ORF">FZC36_01260</name>
</gene>
<evidence type="ECO:0000256" key="3">
    <source>
        <dbReference type="ARBA" id="ARBA00022691"/>
    </source>
</evidence>
<dbReference type="InterPro" id="IPR001737">
    <property type="entry name" value="KsgA/Erm"/>
</dbReference>
<protein>
    <submittedName>
        <fullName evidence="5">Methyltransferase domain-containing protein</fullName>
    </submittedName>
</protein>
<dbReference type="EMBL" id="CP043314">
    <property type="protein sequence ID" value="QEK39063.1"/>
    <property type="molecule type" value="Genomic_DNA"/>
</dbReference>
<keyword evidence="2 5" id="KW-0808">Transferase</keyword>
<evidence type="ECO:0000256" key="1">
    <source>
        <dbReference type="ARBA" id="ARBA00022603"/>
    </source>
</evidence>
<evidence type="ECO:0000313" key="6">
    <source>
        <dbReference type="Proteomes" id="UP000324924"/>
    </source>
</evidence>
<dbReference type="KEGG" id="nabu:FZC36_01260"/>
<dbReference type="GO" id="GO:0003723">
    <property type="term" value="F:RNA binding"/>
    <property type="evidence" value="ECO:0007669"/>
    <property type="project" value="UniProtKB-KW"/>
</dbReference>
<dbReference type="OrthoDB" id="9805585at2"/>
<proteinExistence type="predicted"/>
<keyword evidence="1 5" id="KW-0489">Methyltransferase</keyword>
<dbReference type="AlphaFoldDB" id="A0A5C0UHM6"/>
<dbReference type="CDD" id="cd02440">
    <property type="entry name" value="AdoMet_MTases"/>
    <property type="match status" value="1"/>
</dbReference>
<dbReference type="SUPFAM" id="SSF53335">
    <property type="entry name" value="S-adenosyl-L-methionine-dependent methyltransferases"/>
    <property type="match status" value="1"/>
</dbReference>